<evidence type="ECO:0000256" key="1">
    <source>
        <dbReference type="SAM" id="Coils"/>
    </source>
</evidence>
<feature type="coiled-coil region" evidence="1">
    <location>
        <begin position="89"/>
        <end position="138"/>
    </location>
</feature>
<accession>V9D9B1</accession>
<dbReference type="OrthoDB" id="4187949at2759"/>
<dbReference type="VEuPathDB" id="FungiDB:G647_05306"/>
<dbReference type="Proteomes" id="UP000030678">
    <property type="component" value="Unassembled WGS sequence"/>
</dbReference>
<evidence type="ECO:0000313" key="3">
    <source>
        <dbReference type="EMBL" id="ETI23504.1"/>
    </source>
</evidence>
<proteinExistence type="predicted"/>
<organism evidence="3 4">
    <name type="scientific">Cladophialophora carrionii CBS 160.54</name>
    <dbReference type="NCBI Taxonomy" id="1279043"/>
    <lineage>
        <taxon>Eukaryota</taxon>
        <taxon>Fungi</taxon>
        <taxon>Dikarya</taxon>
        <taxon>Ascomycota</taxon>
        <taxon>Pezizomycotina</taxon>
        <taxon>Eurotiomycetes</taxon>
        <taxon>Chaetothyriomycetidae</taxon>
        <taxon>Chaetothyriales</taxon>
        <taxon>Herpotrichiellaceae</taxon>
        <taxon>Cladophialophora</taxon>
    </lineage>
</organism>
<feature type="region of interest" description="Disordered" evidence="2">
    <location>
        <begin position="189"/>
        <end position="257"/>
    </location>
</feature>
<dbReference type="GeneID" id="19983799"/>
<keyword evidence="1" id="KW-0175">Coiled coil</keyword>
<evidence type="ECO:0000313" key="4">
    <source>
        <dbReference type="Proteomes" id="UP000030678"/>
    </source>
</evidence>
<protein>
    <submittedName>
        <fullName evidence="3">Uncharacterized protein</fullName>
    </submittedName>
</protein>
<feature type="region of interest" description="Disordered" evidence="2">
    <location>
        <begin position="321"/>
        <end position="355"/>
    </location>
</feature>
<gene>
    <name evidence="3" type="ORF">G647_05306</name>
</gene>
<dbReference type="AlphaFoldDB" id="V9D9B1"/>
<name>V9D9B1_9EURO</name>
<feature type="compositionally biased region" description="Polar residues" evidence="2">
    <location>
        <begin position="225"/>
        <end position="243"/>
    </location>
</feature>
<dbReference type="HOGENOM" id="CLU_073876_0_0_1"/>
<dbReference type="EMBL" id="KB822705">
    <property type="protein sequence ID" value="ETI23504.1"/>
    <property type="molecule type" value="Genomic_DNA"/>
</dbReference>
<sequence>MFGSNALPLPSPFAHEHRPLRLPGEGARPLPAGECRYLLLHPAAQNQRCSCQSFHLSRSAPGTICECGHQACYHVHNETHDKQPPSDTVNALLDKINILVEKVKRMEETIQNERSDRENALQRERSMWEREVRILREALAPFYQSEKEMRRRIVDIEDKVEGNYDEQVRLRERVVAVDDATMLMEKRMDELEGSRSKRRRVARNHIHEQNFQPDYMSSADDNFRRISSSNDGASVRTPSSRALSPNGVAPPPAVVPEGPRSSGILNLVAEVPRPATFVNLPQRLSPPQEEVRSSGFLTLDLGERLKERASEQATQVAIHQAARITPPQDRLSPAGSVHSSVDGPPKASRTPPEPAKARLPIIDIMILPENKSPRKRKHHLDHIALDVLADVTVASPLIH</sequence>
<dbReference type="RefSeq" id="XP_008727859.1">
    <property type="nucleotide sequence ID" value="XM_008729637.1"/>
</dbReference>
<evidence type="ECO:0000256" key="2">
    <source>
        <dbReference type="SAM" id="MobiDB-lite"/>
    </source>
</evidence>
<reference evidence="3 4" key="1">
    <citation type="submission" date="2013-03" db="EMBL/GenBank/DDBJ databases">
        <title>The Genome Sequence of Cladophialophora carrionii CBS 160.54.</title>
        <authorList>
            <consortium name="The Broad Institute Genomics Platform"/>
            <person name="Cuomo C."/>
            <person name="de Hoog S."/>
            <person name="Gorbushina A."/>
            <person name="Walker B."/>
            <person name="Young S.K."/>
            <person name="Zeng Q."/>
            <person name="Gargeya S."/>
            <person name="Fitzgerald M."/>
            <person name="Haas B."/>
            <person name="Abouelleil A."/>
            <person name="Allen A.W."/>
            <person name="Alvarado L."/>
            <person name="Arachchi H.M."/>
            <person name="Berlin A.M."/>
            <person name="Chapman S.B."/>
            <person name="Gainer-Dewar J."/>
            <person name="Goldberg J."/>
            <person name="Griggs A."/>
            <person name="Gujja S."/>
            <person name="Hansen M."/>
            <person name="Howarth C."/>
            <person name="Imamovic A."/>
            <person name="Ireland A."/>
            <person name="Larimer J."/>
            <person name="McCowan C."/>
            <person name="Murphy C."/>
            <person name="Pearson M."/>
            <person name="Poon T.W."/>
            <person name="Priest M."/>
            <person name="Roberts A."/>
            <person name="Saif S."/>
            <person name="Shea T."/>
            <person name="Sisk P."/>
            <person name="Sykes S."/>
            <person name="Wortman J."/>
            <person name="Nusbaum C."/>
            <person name="Birren B."/>
        </authorList>
    </citation>
    <scope>NUCLEOTIDE SEQUENCE [LARGE SCALE GENOMIC DNA]</scope>
    <source>
        <strain evidence="3 4">CBS 160.54</strain>
    </source>
</reference>